<dbReference type="RefSeq" id="WP_200338662.1">
    <property type="nucleotide sequence ID" value="NZ_NRRL01000001.1"/>
</dbReference>
<reference evidence="2 3" key="1">
    <citation type="journal article" date="2020" name="Microorganisms">
        <title>Osmotic Adaptation and Compatible Solute Biosynthesis of Phototrophic Bacteria as Revealed from Genome Analyses.</title>
        <authorList>
            <person name="Imhoff J.F."/>
            <person name="Rahn T."/>
            <person name="Kunzel S."/>
            <person name="Keller A."/>
            <person name="Neulinger S.C."/>
        </authorList>
    </citation>
    <scope>NUCLEOTIDE SEQUENCE [LARGE SCALE GENOMIC DNA]</scope>
    <source>
        <strain evidence="2 3">DSM 9895</strain>
    </source>
</reference>
<comment type="caution">
    <text evidence="2">The sequence shown here is derived from an EMBL/GenBank/DDBJ whole genome shotgun (WGS) entry which is preliminary data.</text>
</comment>
<gene>
    <name evidence="2" type="ORF">CKO28_00955</name>
</gene>
<evidence type="ECO:0000313" key="2">
    <source>
        <dbReference type="EMBL" id="MBK1666611.1"/>
    </source>
</evidence>
<dbReference type="EMBL" id="NRRL01000001">
    <property type="protein sequence ID" value="MBK1666611.1"/>
    <property type="molecule type" value="Genomic_DNA"/>
</dbReference>
<keyword evidence="3" id="KW-1185">Reference proteome</keyword>
<evidence type="ECO:0000259" key="1">
    <source>
        <dbReference type="Pfam" id="PF09511"/>
    </source>
</evidence>
<feature type="domain" description="T4 RNA ligase 1-like N-terminal" evidence="1">
    <location>
        <begin position="74"/>
        <end position="266"/>
    </location>
</feature>
<sequence>MTVIEKLSFPEMAHIDDIQPALFGAEDVEAAFRVNHREGYLSVDYNIMLPGIWGCMVRDTDPEQVRLNLLRRELRGLKFCADSGDLIARPFQKFFNLMERPETLPEALDFSKPHAVLLKLDGSMVHPANVRGELVMMTRKGHVNAADAQAFAFSHPTIPYARFCRTMLASGWTPVFEWCTRKTPIVIDYPVDQLILTAVRENRTGQYLTYPEMERLGHDWDIPVVPLFASDIGCIHSFIERTRHMTGIEGAVIRFDDGTSLKLKTDDYRARHGLVEDFGREDRVIETILAGTADDMLATLTPPEQAALREQTQAVFSGLQARADAIAWVIERGRELYGDDRKQMAGHIARAYAGASKELKSAAMNTMSNSDIVANLKRVLIEPQNGRLKDVERAKHLLQIDDWSDVRNRHLVASSSGIRKEI</sequence>
<dbReference type="Gene3D" id="3.30.470.30">
    <property type="entry name" value="DNA ligase/mRNA capping enzyme"/>
    <property type="match status" value="1"/>
</dbReference>
<proteinExistence type="predicted"/>
<evidence type="ECO:0000313" key="3">
    <source>
        <dbReference type="Proteomes" id="UP001296873"/>
    </source>
</evidence>
<organism evidence="2 3">
    <name type="scientific">Rhodovibrio sodomensis</name>
    <dbReference type="NCBI Taxonomy" id="1088"/>
    <lineage>
        <taxon>Bacteria</taxon>
        <taxon>Pseudomonadati</taxon>
        <taxon>Pseudomonadota</taxon>
        <taxon>Alphaproteobacteria</taxon>
        <taxon>Rhodospirillales</taxon>
        <taxon>Rhodovibrionaceae</taxon>
        <taxon>Rhodovibrio</taxon>
    </lineage>
</organism>
<dbReference type="Proteomes" id="UP001296873">
    <property type="component" value="Unassembled WGS sequence"/>
</dbReference>
<name>A0ABS1D9F7_9PROT</name>
<accession>A0ABS1D9F7</accession>
<dbReference type="InterPro" id="IPR019039">
    <property type="entry name" value="T4-Rnl1-like_N"/>
</dbReference>
<dbReference type="Pfam" id="PF09511">
    <property type="entry name" value="RNA_lig_T4_1"/>
    <property type="match status" value="1"/>
</dbReference>
<protein>
    <recommendedName>
        <fullName evidence="1">T4 RNA ligase 1-like N-terminal domain-containing protein</fullName>
    </recommendedName>
</protein>